<gene>
    <name evidence="1" type="ORF">A2W54_01065</name>
</gene>
<accession>A0A1F5WU25</accession>
<dbReference type="Gene3D" id="3.10.310.30">
    <property type="match status" value="1"/>
</dbReference>
<evidence type="ECO:0000313" key="2">
    <source>
        <dbReference type="Proteomes" id="UP000178425"/>
    </source>
</evidence>
<name>A0A1F5WU25_9BACT</name>
<evidence type="ECO:0000313" key="1">
    <source>
        <dbReference type="EMBL" id="OGF79124.1"/>
    </source>
</evidence>
<reference evidence="1 2" key="1">
    <citation type="journal article" date="2016" name="Nat. Commun.">
        <title>Thousands of microbial genomes shed light on interconnected biogeochemical processes in an aquifer system.</title>
        <authorList>
            <person name="Anantharaman K."/>
            <person name="Brown C.T."/>
            <person name="Hug L.A."/>
            <person name="Sharon I."/>
            <person name="Castelle C.J."/>
            <person name="Probst A.J."/>
            <person name="Thomas B.C."/>
            <person name="Singh A."/>
            <person name="Wilkins M.J."/>
            <person name="Karaoz U."/>
            <person name="Brodie E.L."/>
            <person name="Williams K.H."/>
            <person name="Hubbard S.S."/>
            <person name="Banfield J.F."/>
        </authorList>
    </citation>
    <scope>NUCLEOTIDE SEQUENCE [LARGE SCALE GENOMIC DNA]</scope>
</reference>
<dbReference type="Proteomes" id="UP000178425">
    <property type="component" value="Unassembled WGS sequence"/>
</dbReference>
<proteinExistence type="predicted"/>
<dbReference type="AlphaFoldDB" id="A0A1F5WU25"/>
<organism evidence="1 2">
    <name type="scientific">Candidatus Giovannonibacteria bacterium RIFCSPHIGHO2_02_43_13</name>
    <dbReference type="NCBI Taxonomy" id="1798330"/>
    <lineage>
        <taxon>Bacteria</taxon>
        <taxon>Candidatus Giovannoniibacteriota</taxon>
    </lineage>
</organism>
<protein>
    <submittedName>
        <fullName evidence="1">Uncharacterized protein</fullName>
    </submittedName>
</protein>
<comment type="caution">
    <text evidence="1">The sequence shown here is derived from an EMBL/GenBank/DDBJ whole genome shotgun (WGS) entry which is preliminary data.</text>
</comment>
<sequence length="356" mass="40359">MTEAVKKFKETLEKVETVSIKTGDSNDISKILAASLLHNLFLKLGKKSSLENWSSSGAFSQYLESLFEKSFLKDNLREPEHILIKLDTKKIPVSELNYEKDGDMLKIILKGKNILNHESITIEKEKDAVDMLILLDPPAGNIEKIIAQNPHRDIVKITSKDRSLSNKISDIILAFYEEIPAELKEPLWLLIKEENKESAHPRAEMLALEEKLIQTPVNFEKIEEAKEAFFGQNFWKLLGRALSRSEYEKNIRTIWTFLPQSDIQKTSMKPEWLLSIFREIRNLRKEAKFSALLWEEEKDGARSVSAIVGGGENGELAGIAAALGSAPASNYFYLSGFKAFSEAEIKIRSGLKKFVL</sequence>
<dbReference type="EMBL" id="MFHI01000010">
    <property type="protein sequence ID" value="OGF79124.1"/>
    <property type="molecule type" value="Genomic_DNA"/>
</dbReference>